<accession>A0ACB7RNU5</accession>
<gene>
    <name evidence="1" type="ORF">HPB50_009898</name>
</gene>
<keyword evidence="2" id="KW-1185">Reference proteome</keyword>
<evidence type="ECO:0000313" key="1">
    <source>
        <dbReference type="EMBL" id="KAH6922149.1"/>
    </source>
</evidence>
<reference evidence="1" key="1">
    <citation type="submission" date="2020-05" db="EMBL/GenBank/DDBJ databases">
        <title>Large-scale comparative analyses of tick genomes elucidate their genetic diversity and vector capacities.</title>
        <authorList>
            <person name="Jia N."/>
            <person name="Wang J."/>
            <person name="Shi W."/>
            <person name="Du L."/>
            <person name="Sun Y."/>
            <person name="Zhan W."/>
            <person name="Jiang J."/>
            <person name="Wang Q."/>
            <person name="Zhang B."/>
            <person name="Ji P."/>
            <person name="Sakyi L.B."/>
            <person name="Cui X."/>
            <person name="Yuan T."/>
            <person name="Jiang B."/>
            <person name="Yang W."/>
            <person name="Lam T.T.-Y."/>
            <person name="Chang Q."/>
            <person name="Ding S."/>
            <person name="Wang X."/>
            <person name="Zhu J."/>
            <person name="Ruan X."/>
            <person name="Zhao L."/>
            <person name="Wei J."/>
            <person name="Que T."/>
            <person name="Du C."/>
            <person name="Cheng J."/>
            <person name="Dai P."/>
            <person name="Han X."/>
            <person name="Huang E."/>
            <person name="Gao Y."/>
            <person name="Liu J."/>
            <person name="Shao H."/>
            <person name="Ye R."/>
            <person name="Li L."/>
            <person name="Wei W."/>
            <person name="Wang X."/>
            <person name="Wang C."/>
            <person name="Yang T."/>
            <person name="Huo Q."/>
            <person name="Li W."/>
            <person name="Guo W."/>
            <person name="Chen H."/>
            <person name="Zhou L."/>
            <person name="Ni X."/>
            <person name="Tian J."/>
            <person name="Zhou Y."/>
            <person name="Sheng Y."/>
            <person name="Liu T."/>
            <person name="Pan Y."/>
            <person name="Xia L."/>
            <person name="Li J."/>
            <person name="Zhao F."/>
            <person name="Cao W."/>
        </authorList>
    </citation>
    <scope>NUCLEOTIDE SEQUENCE</scope>
    <source>
        <strain evidence="1">Hyas-2018</strain>
    </source>
</reference>
<comment type="caution">
    <text evidence="1">The sequence shown here is derived from an EMBL/GenBank/DDBJ whole genome shotgun (WGS) entry which is preliminary data.</text>
</comment>
<evidence type="ECO:0000313" key="2">
    <source>
        <dbReference type="Proteomes" id="UP000821845"/>
    </source>
</evidence>
<name>A0ACB7RNU5_HYAAI</name>
<organism evidence="1 2">
    <name type="scientific">Hyalomma asiaticum</name>
    <name type="common">Tick</name>
    <dbReference type="NCBI Taxonomy" id="266040"/>
    <lineage>
        <taxon>Eukaryota</taxon>
        <taxon>Metazoa</taxon>
        <taxon>Ecdysozoa</taxon>
        <taxon>Arthropoda</taxon>
        <taxon>Chelicerata</taxon>
        <taxon>Arachnida</taxon>
        <taxon>Acari</taxon>
        <taxon>Parasitiformes</taxon>
        <taxon>Ixodida</taxon>
        <taxon>Ixodoidea</taxon>
        <taxon>Ixodidae</taxon>
        <taxon>Hyalomminae</taxon>
        <taxon>Hyalomma</taxon>
    </lineage>
</organism>
<dbReference type="EMBL" id="CM023489">
    <property type="protein sequence ID" value="KAH6922149.1"/>
    <property type="molecule type" value="Genomic_DNA"/>
</dbReference>
<dbReference type="Proteomes" id="UP000821845">
    <property type="component" value="Chromosome 9"/>
</dbReference>
<sequence>MGDQVPTDHDTHTEGAASVLPSTVQSEAHATAEAPQAGSEAPDAGTKRSGGKTPAVQIRGLELWYGGDTDRVDIFRGVDMTVQRGAIYALLGSSGCGKTTLLRCIMGRKRFQEGSIRVFGCEPGTEGSKIPGANVGYMPQEAALFDAFSIEETMHFFARIYDLSPVAAQERTEFLVSFLELPDPKRLVSYLSGGQKRRVSLAVSLIHNPPLLILDEPTVGIDPVLRMTIWGHMVALAERERMSIIITTHYIDEARLATTVAFLRHGVILAEDPPDVLMKRHSTDNLEEVFLILATSTETNKATDAAGDALGAGDEGPTSLSFMASVARVRSSRGYERKDFDRSRARIGAIFYKNVVKLRRSVALLLYSFLLPSIEVSIFCSIVGNTPFDLHIAVVNEEPAPTTPDTKAFSLDFLAHIDSRILPQVKFDNLEAALDSVRNGETYGVIHMKSNITKSIQARYSPTTQLSKALIDFASVHVYLDMSNQQVFLTIDTYLRFSLDVTLPDFLPNKLAATDVLVFEDPVVGSKSATFSEFVAPGMILTITYFMASTACLNTLLEEKSDGLLERCIVAGVRSFEVVLAHVSSQIFIILVQDLLLLFVAFVIFELPTRGPIYAVIILTLLQGTCGMMFGLLISSLFDDADAATMVAVGANYPAMMVSGILWPLEGIPMAVRIVSYVLPLTLPADAFRSVMSKGWGLFHTHVLMGIFVSITWASVFLGGTILSFRQ</sequence>
<protein>
    <submittedName>
        <fullName evidence="1">Uncharacterized protein</fullName>
    </submittedName>
</protein>
<proteinExistence type="predicted"/>